<evidence type="ECO:0000256" key="1">
    <source>
        <dbReference type="SAM" id="Phobius"/>
    </source>
</evidence>
<dbReference type="AlphaFoldDB" id="A0A6A5QI45"/>
<sequence length="201" mass="21941">MRASTVFAASLCAARALAAPATPQDLRAEDLQCRCLSSTLSAKPTLCTSLSSHSFSWSHASSLAAEYDVPVLFAGWTTVARLEGIRRPLPDRLVESVRRGEVYDSRGVDDGVMQRVNSVVCGFGDEVEQWGEAEREGGSSRDGKEELHFVGYVVAGIMLLIVVYMGAEWVWMRFCAQGSIKLEGDEKALRAENEAEQADFS</sequence>
<keyword evidence="1" id="KW-1133">Transmembrane helix</keyword>
<accession>A0A6A5QI45</accession>
<dbReference type="OrthoDB" id="3768069at2759"/>
<gene>
    <name evidence="3" type="ORF">BDU57DRAFT_320080</name>
</gene>
<organism evidence="3 4">
    <name type="scientific">Ampelomyces quisqualis</name>
    <name type="common">Powdery mildew agent</name>
    <dbReference type="NCBI Taxonomy" id="50730"/>
    <lineage>
        <taxon>Eukaryota</taxon>
        <taxon>Fungi</taxon>
        <taxon>Dikarya</taxon>
        <taxon>Ascomycota</taxon>
        <taxon>Pezizomycotina</taxon>
        <taxon>Dothideomycetes</taxon>
        <taxon>Pleosporomycetidae</taxon>
        <taxon>Pleosporales</taxon>
        <taxon>Pleosporineae</taxon>
        <taxon>Phaeosphaeriaceae</taxon>
        <taxon>Ampelomyces</taxon>
    </lineage>
</organism>
<evidence type="ECO:0000313" key="4">
    <source>
        <dbReference type="Proteomes" id="UP000800096"/>
    </source>
</evidence>
<name>A0A6A5QI45_AMPQU</name>
<keyword evidence="1" id="KW-0812">Transmembrane</keyword>
<proteinExistence type="predicted"/>
<feature type="chain" id="PRO_5025355352" evidence="2">
    <location>
        <begin position="19"/>
        <end position="201"/>
    </location>
</feature>
<dbReference type="EMBL" id="ML979138">
    <property type="protein sequence ID" value="KAF1913727.1"/>
    <property type="molecule type" value="Genomic_DNA"/>
</dbReference>
<keyword evidence="1" id="KW-0472">Membrane</keyword>
<evidence type="ECO:0000256" key="2">
    <source>
        <dbReference type="SAM" id="SignalP"/>
    </source>
</evidence>
<feature type="transmembrane region" description="Helical" evidence="1">
    <location>
        <begin position="149"/>
        <end position="171"/>
    </location>
</feature>
<protein>
    <submittedName>
        <fullName evidence="3">Uncharacterized protein</fullName>
    </submittedName>
</protein>
<keyword evidence="4" id="KW-1185">Reference proteome</keyword>
<reference evidence="3" key="1">
    <citation type="journal article" date="2020" name="Stud. Mycol.">
        <title>101 Dothideomycetes genomes: a test case for predicting lifestyles and emergence of pathogens.</title>
        <authorList>
            <person name="Haridas S."/>
            <person name="Albert R."/>
            <person name="Binder M."/>
            <person name="Bloem J."/>
            <person name="Labutti K."/>
            <person name="Salamov A."/>
            <person name="Andreopoulos B."/>
            <person name="Baker S."/>
            <person name="Barry K."/>
            <person name="Bills G."/>
            <person name="Bluhm B."/>
            <person name="Cannon C."/>
            <person name="Castanera R."/>
            <person name="Culley D."/>
            <person name="Daum C."/>
            <person name="Ezra D."/>
            <person name="Gonzalez J."/>
            <person name="Henrissat B."/>
            <person name="Kuo A."/>
            <person name="Liang C."/>
            <person name="Lipzen A."/>
            <person name="Lutzoni F."/>
            <person name="Magnuson J."/>
            <person name="Mondo S."/>
            <person name="Nolan M."/>
            <person name="Ohm R."/>
            <person name="Pangilinan J."/>
            <person name="Park H.-J."/>
            <person name="Ramirez L."/>
            <person name="Alfaro M."/>
            <person name="Sun H."/>
            <person name="Tritt A."/>
            <person name="Yoshinaga Y."/>
            <person name="Zwiers L.-H."/>
            <person name="Turgeon B."/>
            <person name="Goodwin S."/>
            <person name="Spatafora J."/>
            <person name="Crous P."/>
            <person name="Grigoriev I."/>
        </authorList>
    </citation>
    <scope>NUCLEOTIDE SEQUENCE</scope>
    <source>
        <strain evidence="3">HMLAC05119</strain>
    </source>
</reference>
<evidence type="ECO:0000313" key="3">
    <source>
        <dbReference type="EMBL" id="KAF1913727.1"/>
    </source>
</evidence>
<keyword evidence="2" id="KW-0732">Signal</keyword>
<feature type="signal peptide" evidence="2">
    <location>
        <begin position="1"/>
        <end position="18"/>
    </location>
</feature>
<dbReference type="Proteomes" id="UP000800096">
    <property type="component" value="Unassembled WGS sequence"/>
</dbReference>